<dbReference type="Proteomes" id="UP000294576">
    <property type="component" value="Unassembled WGS sequence"/>
</dbReference>
<dbReference type="AlphaFoldDB" id="A0A4R3PQK8"/>
<sequence>MLETEGFSQAVRRGFVYCLLGSDRPMNEVLKPNFQDQRQAMENQFAGMSAEEFTYDDYEAVRARLVEQVNAALSDNERDFLLSFKELAPDWSANDSANYPSVKWKLLNLEKLKSANPAKHGELAEALRAKLWPARV</sequence>
<accession>A0A4R3PQK8</accession>
<proteinExistence type="predicted"/>
<comment type="caution">
    <text evidence="1">The sequence shown here is derived from an EMBL/GenBank/DDBJ whole genome shotgun (WGS) entry which is preliminary data.</text>
</comment>
<gene>
    <name evidence="1" type="ORF">EV132_14013</name>
</gene>
<evidence type="ECO:0000313" key="1">
    <source>
        <dbReference type="EMBL" id="TCU04431.1"/>
    </source>
</evidence>
<reference evidence="1 2" key="1">
    <citation type="submission" date="2019-03" db="EMBL/GenBank/DDBJ databases">
        <title>Genomic Encyclopedia of Type Strains, Phase IV (KMG-V): Genome sequencing to study the core and pangenomes of soil and plant-associated prokaryotes.</title>
        <authorList>
            <person name="Whitman W."/>
        </authorList>
    </citation>
    <scope>NUCLEOTIDE SEQUENCE [LARGE SCALE GENOMIC DNA]</scope>
    <source>
        <strain evidence="1 2">Hc14</strain>
    </source>
</reference>
<name>A0A4R3PQK8_RHISU</name>
<dbReference type="EMBL" id="SMBH01000040">
    <property type="protein sequence ID" value="TCU04431.1"/>
    <property type="molecule type" value="Genomic_DNA"/>
</dbReference>
<organism evidence="1 2">
    <name type="scientific">Rhizobium sullae</name>
    <name type="common">Rhizobium hedysari</name>
    <dbReference type="NCBI Taxonomy" id="50338"/>
    <lineage>
        <taxon>Bacteria</taxon>
        <taxon>Pseudomonadati</taxon>
        <taxon>Pseudomonadota</taxon>
        <taxon>Alphaproteobacteria</taxon>
        <taxon>Hyphomicrobiales</taxon>
        <taxon>Rhizobiaceae</taxon>
        <taxon>Rhizobium/Agrobacterium group</taxon>
        <taxon>Rhizobium</taxon>
    </lineage>
</organism>
<protein>
    <submittedName>
        <fullName evidence="1">Uncharacterized protein</fullName>
    </submittedName>
</protein>
<evidence type="ECO:0000313" key="2">
    <source>
        <dbReference type="Proteomes" id="UP000294576"/>
    </source>
</evidence>